<dbReference type="InterPro" id="IPR027417">
    <property type="entry name" value="P-loop_NTPase"/>
</dbReference>
<dbReference type="Gene3D" id="3.40.50.300">
    <property type="entry name" value="P-loop containing nucleotide triphosphate hydrolases"/>
    <property type="match status" value="1"/>
</dbReference>
<sequence>MTAVLTCGNADSRPRGRRFLPPGRPDLAERAKRAIPSFVGVSDYGVRMNRSTKDDTTTARRSAKDQAEKHGGEDGALGVRIAPGSTVDVTAIDPGSTPGVDQDKEEGEKALAEGAEKLSEVQERLFAAAHGTEDGPAVLLVVQGMDTSGKGGIMRHVVGAVDPQGVDITAFKAPTDEEKKHDVLWRIEPHAPAPGMIAVFDRSHYEDVLIHRVHGWADEAEIERRYRAIDDFERGLVERGTRIVKIMLHISRQEQGERLLERLEREDKHWKFNPGDIDERAKWDDYMEAYSRALTATSTEHAPWIVVPADAKWYARLAVQDRLLAALREIDPQWPAADFDVAEQTERLRATL</sequence>
<reference evidence="3 4" key="1">
    <citation type="submission" date="2017-02" db="EMBL/GenBank/DDBJ databases">
        <authorList>
            <person name="Peterson S.W."/>
        </authorList>
    </citation>
    <scope>NUCLEOTIDE SEQUENCE [LARGE SCALE GENOMIC DNA]</scope>
    <source>
        <strain evidence="3 4">CIP104813</strain>
    </source>
</reference>
<organism evidence="3 4">
    <name type="scientific">Brachybacterium nesterenkovii</name>
    <dbReference type="NCBI Taxonomy" id="47847"/>
    <lineage>
        <taxon>Bacteria</taxon>
        <taxon>Bacillati</taxon>
        <taxon>Actinomycetota</taxon>
        <taxon>Actinomycetes</taxon>
        <taxon>Micrococcales</taxon>
        <taxon>Dermabacteraceae</taxon>
        <taxon>Brachybacterium</taxon>
    </lineage>
</organism>
<dbReference type="PANTHER" id="PTHR34383:SF3">
    <property type="entry name" value="POLYPHOSPHATE:AMP PHOSPHOTRANSFERASE"/>
    <property type="match status" value="1"/>
</dbReference>
<dbReference type="InterPro" id="IPR022488">
    <property type="entry name" value="PPK2-related"/>
</dbReference>
<feature type="domain" description="Polyphosphate kinase-2-related" evidence="2">
    <location>
        <begin position="103"/>
        <end position="330"/>
    </location>
</feature>
<feature type="region of interest" description="Disordered" evidence="1">
    <location>
        <begin position="46"/>
        <end position="107"/>
    </location>
</feature>
<evidence type="ECO:0000313" key="3">
    <source>
        <dbReference type="EMBL" id="SLM91445.1"/>
    </source>
</evidence>
<keyword evidence="4" id="KW-1185">Reference proteome</keyword>
<feature type="region of interest" description="Disordered" evidence="1">
    <location>
        <begin position="1"/>
        <end position="28"/>
    </location>
</feature>
<protein>
    <submittedName>
        <fullName evidence="3">UDP-galactose-lipid carrier transferase</fullName>
        <ecNumber evidence="3">2.-.-.-</ecNumber>
    </submittedName>
</protein>
<dbReference type="AlphaFoldDB" id="A0A1X6WZJ8"/>
<dbReference type="Pfam" id="PF03976">
    <property type="entry name" value="PPK2"/>
    <property type="match status" value="1"/>
</dbReference>
<proteinExistence type="predicted"/>
<feature type="compositionally biased region" description="Basic and acidic residues" evidence="1">
    <location>
        <begin position="51"/>
        <end position="73"/>
    </location>
</feature>
<dbReference type="EMBL" id="FWFG01000059">
    <property type="protein sequence ID" value="SLM91445.1"/>
    <property type="molecule type" value="Genomic_DNA"/>
</dbReference>
<evidence type="ECO:0000256" key="1">
    <source>
        <dbReference type="SAM" id="MobiDB-lite"/>
    </source>
</evidence>
<gene>
    <name evidence="3" type="ORF">FM110_06515</name>
</gene>
<dbReference type="NCBIfam" id="TIGR03709">
    <property type="entry name" value="PPK2_rel_1"/>
    <property type="match status" value="1"/>
</dbReference>
<dbReference type="GO" id="GO:0006797">
    <property type="term" value="P:polyphosphate metabolic process"/>
    <property type="evidence" value="ECO:0007669"/>
    <property type="project" value="InterPro"/>
</dbReference>
<accession>A0A1X6WZJ8</accession>
<evidence type="ECO:0000313" key="4">
    <source>
        <dbReference type="Proteomes" id="UP000195981"/>
    </source>
</evidence>
<dbReference type="InterPro" id="IPR022300">
    <property type="entry name" value="PPK2-rel_1"/>
</dbReference>
<keyword evidence="3" id="KW-0808">Transferase</keyword>
<evidence type="ECO:0000259" key="2">
    <source>
        <dbReference type="Pfam" id="PF03976"/>
    </source>
</evidence>
<name>A0A1X6WZJ8_9MICO</name>
<dbReference type="Proteomes" id="UP000195981">
    <property type="component" value="Unassembled WGS sequence"/>
</dbReference>
<dbReference type="GO" id="GO:0016776">
    <property type="term" value="F:phosphotransferase activity, phosphate group as acceptor"/>
    <property type="evidence" value="ECO:0007669"/>
    <property type="project" value="InterPro"/>
</dbReference>
<dbReference type="PANTHER" id="PTHR34383">
    <property type="entry name" value="POLYPHOSPHATE:AMP PHOSPHOTRANSFERASE-RELATED"/>
    <property type="match status" value="1"/>
</dbReference>
<dbReference type="SUPFAM" id="SSF52540">
    <property type="entry name" value="P-loop containing nucleoside triphosphate hydrolases"/>
    <property type="match status" value="1"/>
</dbReference>
<dbReference type="EC" id="2.-.-.-" evidence="3"/>